<comment type="caution">
    <text evidence="1">The sequence shown here is derived from an EMBL/GenBank/DDBJ whole genome shotgun (WGS) entry which is preliminary data.</text>
</comment>
<proteinExistence type="predicted"/>
<accession>A0ACB7RZ68</accession>
<protein>
    <submittedName>
        <fullName evidence="1">Uncharacterized protein</fullName>
    </submittedName>
</protein>
<dbReference type="Proteomes" id="UP000821845">
    <property type="component" value="Chromosome 6"/>
</dbReference>
<evidence type="ECO:0000313" key="1">
    <source>
        <dbReference type="EMBL" id="KAH6927675.1"/>
    </source>
</evidence>
<gene>
    <name evidence="1" type="ORF">HPB50_006898</name>
</gene>
<dbReference type="EMBL" id="CM023486">
    <property type="protein sequence ID" value="KAH6927675.1"/>
    <property type="molecule type" value="Genomic_DNA"/>
</dbReference>
<keyword evidence="2" id="KW-1185">Reference proteome</keyword>
<organism evidence="1 2">
    <name type="scientific">Hyalomma asiaticum</name>
    <name type="common">Tick</name>
    <dbReference type="NCBI Taxonomy" id="266040"/>
    <lineage>
        <taxon>Eukaryota</taxon>
        <taxon>Metazoa</taxon>
        <taxon>Ecdysozoa</taxon>
        <taxon>Arthropoda</taxon>
        <taxon>Chelicerata</taxon>
        <taxon>Arachnida</taxon>
        <taxon>Acari</taxon>
        <taxon>Parasitiformes</taxon>
        <taxon>Ixodida</taxon>
        <taxon>Ixodoidea</taxon>
        <taxon>Ixodidae</taxon>
        <taxon>Hyalomminae</taxon>
        <taxon>Hyalomma</taxon>
    </lineage>
</organism>
<name>A0ACB7RZ68_HYAAI</name>
<reference evidence="1" key="1">
    <citation type="submission" date="2020-05" db="EMBL/GenBank/DDBJ databases">
        <title>Large-scale comparative analyses of tick genomes elucidate their genetic diversity and vector capacities.</title>
        <authorList>
            <person name="Jia N."/>
            <person name="Wang J."/>
            <person name="Shi W."/>
            <person name="Du L."/>
            <person name="Sun Y."/>
            <person name="Zhan W."/>
            <person name="Jiang J."/>
            <person name="Wang Q."/>
            <person name="Zhang B."/>
            <person name="Ji P."/>
            <person name="Sakyi L.B."/>
            <person name="Cui X."/>
            <person name="Yuan T."/>
            <person name="Jiang B."/>
            <person name="Yang W."/>
            <person name="Lam T.T.-Y."/>
            <person name="Chang Q."/>
            <person name="Ding S."/>
            <person name="Wang X."/>
            <person name="Zhu J."/>
            <person name="Ruan X."/>
            <person name="Zhao L."/>
            <person name="Wei J."/>
            <person name="Que T."/>
            <person name="Du C."/>
            <person name="Cheng J."/>
            <person name="Dai P."/>
            <person name="Han X."/>
            <person name="Huang E."/>
            <person name="Gao Y."/>
            <person name="Liu J."/>
            <person name="Shao H."/>
            <person name="Ye R."/>
            <person name="Li L."/>
            <person name="Wei W."/>
            <person name="Wang X."/>
            <person name="Wang C."/>
            <person name="Yang T."/>
            <person name="Huo Q."/>
            <person name="Li W."/>
            <person name="Guo W."/>
            <person name="Chen H."/>
            <person name="Zhou L."/>
            <person name="Ni X."/>
            <person name="Tian J."/>
            <person name="Zhou Y."/>
            <person name="Sheng Y."/>
            <person name="Liu T."/>
            <person name="Pan Y."/>
            <person name="Xia L."/>
            <person name="Li J."/>
            <person name="Zhao F."/>
            <person name="Cao W."/>
        </authorList>
    </citation>
    <scope>NUCLEOTIDE SEQUENCE</scope>
    <source>
        <strain evidence="1">Hyas-2018</strain>
    </source>
</reference>
<sequence>MYYARLNWTKVLHLVFAEEDSRPVKPRDLVASAEALVRIQYRILSSFQWAYRDAIVTLRIQASANSDTIDMFLSLHHHPSFTVLLQAIEKNMEHFTAYETVHLLDALLKLCVPKNHDVLVKLQERCIVQSESLDLVGLVKLAEASNFLKRNGFVVCGLVCSLVQQSSDVIPFAADSYKNVATILCHVAYFFSTEYVDSALVKLTSMLSSFRDTVSPSDSLLILEAAIRFSSKDAQELKPFLDHCLQNCASLSMNELSKLLRLCKLARFGNNRSKECALEIMENIKTQLSPLQFFLFFYDQGFQDDFSYEHNLPHIWYKNILERRQEIPNLQVASYLMTSFFPSQSSRQCRIPQEDARLWADILEASTPMSNHTIFRQALKCILGHNLYVPATLEVLSESALKKSLKVRLAMKLIEACAKRLVRKIFSIGYLQKLDNFVNESPEMKDSVDQLLFECNRCVELQCPELDVPWMWPAPPPSMTSGSSHFECYAGKEFGFISQHDFKANPCLPVRRLAIILLGEEDYCSNEKHLLGPVATKLRQLEILGYTVVKRSRQPSLLGPNSIKSCREDEAHENENTYLSLSTPESGSFPIITAIIDILYMCPEMRSGSGTPLSTQPVRLIP</sequence>
<evidence type="ECO:0000313" key="2">
    <source>
        <dbReference type="Proteomes" id="UP000821845"/>
    </source>
</evidence>